<gene>
    <name evidence="1" type="ORF">BURPS1710A_4132</name>
</gene>
<dbReference type="HOGENOM" id="CLU_2491901_0_0_4"/>
<accession>A0A0E1WE32</accession>
<dbReference type="EMBL" id="CM000832">
    <property type="protein sequence ID" value="EET07822.1"/>
    <property type="molecule type" value="Genomic_DNA"/>
</dbReference>
<dbReference type="AlphaFoldDB" id="A0A0E1WE32"/>
<organism evidence="1">
    <name type="scientific">Burkholderia pseudomallei 1710a</name>
    <dbReference type="NCBI Taxonomy" id="320371"/>
    <lineage>
        <taxon>Bacteria</taxon>
        <taxon>Pseudomonadati</taxon>
        <taxon>Pseudomonadota</taxon>
        <taxon>Betaproteobacteria</taxon>
        <taxon>Burkholderiales</taxon>
        <taxon>Burkholderiaceae</taxon>
        <taxon>Burkholderia</taxon>
        <taxon>pseudomallei group</taxon>
    </lineage>
</organism>
<protein>
    <submittedName>
        <fullName evidence="1">Uncharacterized protein</fullName>
    </submittedName>
</protein>
<evidence type="ECO:0000313" key="1">
    <source>
        <dbReference type="EMBL" id="EET07822.1"/>
    </source>
</evidence>
<name>A0A0E1WE32_BURPE</name>
<reference evidence="1" key="1">
    <citation type="submission" date="2009-05" db="EMBL/GenBank/DDBJ databases">
        <authorList>
            <person name="Harkins D.M."/>
            <person name="DeShazer D."/>
            <person name="Woods D.E."/>
            <person name="Brinkac L.M."/>
            <person name="Brown K.A."/>
            <person name="Hung G.C."/>
            <person name="Tuanyok A."/>
            <person name="Zhang B."/>
            <person name="Nierman W.C."/>
        </authorList>
    </citation>
    <scope>NUCLEOTIDE SEQUENCE [LARGE SCALE GENOMIC DNA]</scope>
    <source>
        <strain evidence="1">1710a</strain>
    </source>
</reference>
<proteinExistence type="predicted"/>
<sequence length="86" mass="9683">MRSLTDYLKWPRVDVVSVCRSSVDFDGATKTGLRSEARMIGFAAESAALPLRRRRSHAAASGGERARRRWRAAYSVRCCRGVNLPW</sequence>
<dbReference type="Proteomes" id="UP000001812">
    <property type="component" value="Chromosome I"/>
</dbReference>